<feature type="compositionally biased region" description="Low complexity" evidence="8">
    <location>
        <begin position="307"/>
        <end position="323"/>
    </location>
</feature>
<accession>A0A1Y2CVR4</accession>
<evidence type="ECO:0000256" key="2">
    <source>
        <dbReference type="ARBA" id="ARBA00008585"/>
    </source>
</evidence>
<feature type="compositionally biased region" description="Low complexity" evidence="8">
    <location>
        <begin position="391"/>
        <end position="406"/>
    </location>
</feature>
<dbReference type="EMBL" id="MCOG01000096">
    <property type="protein sequence ID" value="ORY51159.1"/>
    <property type="molecule type" value="Genomic_DNA"/>
</dbReference>
<organism evidence="9 10">
    <name type="scientific">Neocallimastix californiae</name>
    <dbReference type="NCBI Taxonomy" id="1754190"/>
    <lineage>
        <taxon>Eukaryota</taxon>
        <taxon>Fungi</taxon>
        <taxon>Fungi incertae sedis</taxon>
        <taxon>Chytridiomycota</taxon>
        <taxon>Chytridiomycota incertae sedis</taxon>
        <taxon>Neocallimastigomycetes</taxon>
        <taxon>Neocallimastigales</taxon>
        <taxon>Neocallimastigaceae</taxon>
        <taxon>Neocallimastix</taxon>
    </lineage>
</organism>
<dbReference type="GO" id="GO:0005634">
    <property type="term" value="C:nucleus"/>
    <property type="evidence" value="ECO:0007669"/>
    <property type="project" value="UniProtKB-SubCell"/>
</dbReference>
<evidence type="ECO:0000256" key="6">
    <source>
        <dbReference type="ARBA" id="ARBA00023242"/>
    </source>
</evidence>
<reference evidence="9 10" key="1">
    <citation type="submission" date="2016-08" db="EMBL/GenBank/DDBJ databases">
        <title>A Parts List for Fungal Cellulosomes Revealed by Comparative Genomics.</title>
        <authorList>
            <consortium name="DOE Joint Genome Institute"/>
            <person name="Haitjema C.H."/>
            <person name="Gilmore S.P."/>
            <person name="Henske J.K."/>
            <person name="Solomon K.V."/>
            <person name="De Groot R."/>
            <person name="Kuo A."/>
            <person name="Mondo S.J."/>
            <person name="Salamov A.A."/>
            <person name="Labutti K."/>
            <person name="Zhao Z."/>
            <person name="Chiniquy J."/>
            <person name="Barry K."/>
            <person name="Brewer H.M."/>
            <person name="Purvine S.O."/>
            <person name="Wright A.T."/>
            <person name="Boxma B."/>
            <person name="Van Alen T."/>
            <person name="Hackstein J.H."/>
            <person name="Baker S.E."/>
            <person name="Grigoriev I.V."/>
            <person name="O'Malley M.A."/>
        </authorList>
    </citation>
    <scope>NUCLEOTIDE SEQUENCE [LARGE SCALE GENOMIC DNA]</scope>
    <source>
        <strain evidence="9 10">G1</strain>
    </source>
</reference>
<keyword evidence="7" id="KW-0131">Cell cycle</keyword>
<evidence type="ECO:0000313" key="10">
    <source>
        <dbReference type="Proteomes" id="UP000193920"/>
    </source>
</evidence>
<evidence type="ECO:0000256" key="3">
    <source>
        <dbReference type="ARBA" id="ARBA00022618"/>
    </source>
</evidence>
<keyword evidence="3" id="KW-0132">Cell division</keyword>
<feature type="compositionally biased region" description="Low complexity" evidence="8">
    <location>
        <begin position="507"/>
        <end position="519"/>
    </location>
</feature>
<dbReference type="Gene3D" id="2.160.20.80">
    <property type="entry name" value="E3 ubiquitin-protein ligase SopA"/>
    <property type="match status" value="1"/>
</dbReference>
<evidence type="ECO:0000256" key="1">
    <source>
        <dbReference type="ARBA" id="ARBA00004123"/>
    </source>
</evidence>
<dbReference type="PANTHER" id="PTHR21394">
    <property type="entry name" value="MAU2 CHROMATID COHESION FACTOR HOMOLOG"/>
    <property type="match status" value="1"/>
</dbReference>
<feature type="region of interest" description="Disordered" evidence="8">
    <location>
        <begin position="273"/>
        <end position="332"/>
    </location>
</feature>
<feature type="compositionally biased region" description="Polar residues" evidence="8">
    <location>
        <begin position="482"/>
        <end position="495"/>
    </location>
</feature>
<comment type="similarity">
    <text evidence="2">Belongs to the SCC4/mau-2 family.</text>
</comment>
<keyword evidence="5" id="KW-0159">Chromosome partition</keyword>
<evidence type="ECO:0000313" key="9">
    <source>
        <dbReference type="EMBL" id="ORY51159.1"/>
    </source>
</evidence>
<dbReference type="InterPro" id="IPR019440">
    <property type="entry name" value="MAU2"/>
</dbReference>
<sequence length="1353" mass="163872">MGYSEQHQVDQQINNYNRNAYYNSYVPVDEMQIQVSQQGNNSIQYNYQNQMQNQMYQSYQQQQQQQQQGIYQIKQQQRQQQQQQQLQYQQQNQYQYQYQLQKEQNNQRQIQMQQEQEKQRQIQLLRQEEQRRIQILRQQEQQRQMQLQQQQEKEQQQQYQFQQQQEQQRKYQLQKKQEEEQQRQFQYQQQQEQLYLRKQQEEENQRKLQLQKQQEEEKQRQIQYRKQQEEERQRQIQLRKQQEEERQRQLQLRKQQEEEQRVKIQRQQEEQKRKYQQQQQQQRQQEQQQRYYQNQSNQINSPYGYSQRPQNQQLQQQLQQQEKQPPPQVQRQTNQYYVQSFDKNSNSMNYSIQNNQNIQNKNANISLSNQSIQQSQNLNLNYQNTFIDNSSSSQYINNNNSNSNNNTPTATPINQYQQNINNDNITNSDSYAYLQKMGIQSALSSYSNTPTSNQNNMHPSSISYSDLSQQQQQQQNSQMVSDNNNLSGSNEQLSDQVVKRRKRMGSQNEQQQQQGQTLDQQRLMQQRFEQHRMEQQKLEQQRLEQQKLEQQKLEQQRLEQQKLEQQKKEQQKLEQQRLEKQKLEQQKLEQQRLEQQRLEQQRLEQQRLEKQKLEQQKLEQQKLEQQRLEQQRLEKQKLEQQRLEQQRLEKQKLEQQRVEQQKLEQQKLEKQRLEQQKIKQQQQQQMEQKQVPTVEKQDNTNSQNQNELSSETQNQNVVEHGNSEEVQIPLHVILWSFSEEYINEAQKLISLTSDPSDQIKIQNLILTAIKCLLSILNSPICKQLITPKVEAKTRFKLGEILYIYTNNYYEAEQHIQKAYMLCKKLNYSDLKYRIIDIHIKISEKNYSKTMNETNLYGLIKQASNEALLEKNVYWYYYFQLKALNRLYNLNKPEFLSEIDTTINRALANMDMEIMIALLLYRVQYLINNKNLEEMENSFRQIDNLLDIIIKFVFTNQDETIIPTFPYKNSLIYLMYDFVLKAYGYYKLGNFKMAHYYLNQIYEINKKYSEIIPSAMPFCDIPINDPVLDQIDISFISEHQLYSYILFLTRKLKFKAESKEIIKYLEKEISNIQLALVFDKKENFLFYEDIEDYKEWCISQKGNLLKEIILLLINRCDYLRSFNFINEFASVPVKATEVSSKNQQLALYLGYLNHSLGNVENAETWYQNAIKIIEKKNKNSIIALLAKVNIILLNKSNGKLNNNNMESEITRLIGNVDDSQYKLSLLVLRSMAYTFNKELRKSRTNLFESIKIMENTESSHIKVYALLVLGLNLYIINPPQSEEIFYTAFLISRKNQMIYFSYIITNILKEYYKNVNKLKESQEYEKINIQYQHIIGNYHEKLASQKTNELILRY</sequence>
<feature type="compositionally biased region" description="Polar residues" evidence="8">
    <location>
        <begin position="445"/>
        <end position="459"/>
    </location>
</feature>
<feature type="compositionally biased region" description="Low complexity" evidence="8">
    <location>
        <begin position="460"/>
        <end position="481"/>
    </location>
</feature>
<evidence type="ECO:0000256" key="7">
    <source>
        <dbReference type="ARBA" id="ARBA00023306"/>
    </source>
</evidence>
<comment type="subcellular location">
    <subcellularLocation>
        <location evidence="1">Nucleus</location>
    </subcellularLocation>
</comment>
<feature type="region of interest" description="Disordered" evidence="8">
    <location>
        <begin position="391"/>
        <end position="414"/>
    </location>
</feature>
<comment type="caution">
    <text evidence="9">The sequence shown here is derived from an EMBL/GenBank/DDBJ whole genome shotgun (WGS) entry which is preliminary data.</text>
</comment>
<evidence type="ECO:0000256" key="4">
    <source>
        <dbReference type="ARBA" id="ARBA00022776"/>
    </source>
</evidence>
<feature type="region of interest" description="Disordered" evidence="8">
    <location>
        <begin position="445"/>
        <end position="519"/>
    </location>
</feature>
<dbReference type="InterPro" id="IPR011990">
    <property type="entry name" value="TPR-like_helical_dom_sf"/>
</dbReference>
<gene>
    <name evidence="9" type="ORF">LY90DRAFT_702829</name>
</gene>
<dbReference type="SUPFAM" id="SSF141571">
    <property type="entry name" value="Pentapeptide repeat-like"/>
    <property type="match status" value="1"/>
</dbReference>
<proteinExistence type="inferred from homology"/>
<dbReference type="Proteomes" id="UP000193920">
    <property type="component" value="Unassembled WGS sequence"/>
</dbReference>
<dbReference type="GO" id="GO:0007064">
    <property type="term" value="P:mitotic sister chromatid cohesion"/>
    <property type="evidence" value="ECO:0007669"/>
    <property type="project" value="InterPro"/>
</dbReference>
<dbReference type="GO" id="GO:0051301">
    <property type="term" value="P:cell division"/>
    <property type="evidence" value="ECO:0007669"/>
    <property type="project" value="UniProtKB-KW"/>
</dbReference>
<feature type="compositionally biased region" description="Low complexity" evidence="8">
    <location>
        <begin position="276"/>
        <end position="295"/>
    </location>
</feature>
<dbReference type="GO" id="GO:0007059">
    <property type="term" value="P:chromosome segregation"/>
    <property type="evidence" value="ECO:0007669"/>
    <property type="project" value="UniProtKB-KW"/>
</dbReference>
<keyword evidence="6" id="KW-0539">Nucleus</keyword>
<dbReference type="STRING" id="1754190.A0A1Y2CVR4"/>
<evidence type="ECO:0000256" key="5">
    <source>
        <dbReference type="ARBA" id="ARBA00022829"/>
    </source>
</evidence>
<feature type="compositionally biased region" description="Polar residues" evidence="8">
    <location>
        <begin position="699"/>
        <end position="716"/>
    </location>
</feature>
<keyword evidence="4" id="KW-0498">Mitosis</keyword>
<keyword evidence="10" id="KW-1185">Reference proteome</keyword>
<dbReference type="Pfam" id="PF10345">
    <property type="entry name" value="Cohesin_load"/>
    <property type="match status" value="1"/>
</dbReference>
<evidence type="ECO:0008006" key="11">
    <source>
        <dbReference type="Google" id="ProtNLM"/>
    </source>
</evidence>
<feature type="region of interest" description="Disordered" evidence="8">
    <location>
        <begin position="684"/>
        <end position="716"/>
    </location>
</feature>
<protein>
    <recommendedName>
        <fullName evidence="11">TPR-like protein</fullName>
    </recommendedName>
</protein>
<evidence type="ECO:0000256" key="8">
    <source>
        <dbReference type="SAM" id="MobiDB-lite"/>
    </source>
</evidence>
<name>A0A1Y2CVR4_9FUNG</name>
<dbReference type="OrthoDB" id="5565328at2759"/>
<dbReference type="SUPFAM" id="SSF48452">
    <property type="entry name" value="TPR-like"/>
    <property type="match status" value="1"/>
</dbReference>